<reference evidence="3" key="1">
    <citation type="journal article" date="2014" name="Proc. Natl. Acad. Sci. U.S.A.">
        <title>Extensive sampling of basidiomycete genomes demonstrates inadequacy of the white-rot/brown-rot paradigm for wood decay fungi.</title>
        <authorList>
            <person name="Riley R."/>
            <person name="Salamov A.A."/>
            <person name="Brown D.W."/>
            <person name="Nagy L.G."/>
            <person name="Floudas D."/>
            <person name="Held B.W."/>
            <person name="Levasseur A."/>
            <person name="Lombard V."/>
            <person name="Morin E."/>
            <person name="Otillar R."/>
            <person name="Lindquist E.A."/>
            <person name="Sun H."/>
            <person name="LaButti K.M."/>
            <person name="Schmutz J."/>
            <person name="Jabbour D."/>
            <person name="Luo H."/>
            <person name="Baker S.E."/>
            <person name="Pisabarro A.G."/>
            <person name="Walton J.D."/>
            <person name="Blanchette R.A."/>
            <person name="Henrissat B."/>
            <person name="Martin F."/>
            <person name="Cullen D."/>
            <person name="Hibbett D.S."/>
            <person name="Grigoriev I.V."/>
        </authorList>
    </citation>
    <scope>NUCLEOTIDE SEQUENCE [LARGE SCALE GENOMIC DNA]</scope>
    <source>
        <strain evidence="3">CBS 339.88</strain>
    </source>
</reference>
<feature type="region of interest" description="Disordered" evidence="1">
    <location>
        <begin position="152"/>
        <end position="207"/>
    </location>
</feature>
<evidence type="ECO:0000313" key="2">
    <source>
        <dbReference type="EMBL" id="KDR66345.1"/>
    </source>
</evidence>
<evidence type="ECO:0000313" key="3">
    <source>
        <dbReference type="Proteomes" id="UP000027222"/>
    </source>
</evidence>
<dbReference type="STRING" id="685588.A0A067S664"/>
<feature type="compositionally biased region" description="Polar residues" evidence="1">
    <location>
        <begin position="167"/>
        <end position="176"/>
    </location>
</feature>
<dbReference type="Proteomes" id="UP000027222">
    <property type="component" value="Unassembled WGS sequence"/>
</dbReference>
<feature type="compositionally biased region" description="Basic and acidic residues" evidence="1">
    <location>
        <begin position="195"/>
        <end position="207"/>
    </location>
</feature>
<evidence type="ECO:0000256" key="1">
    <source>
        <dbReference type="SAM" id="MobiDB-lite"/>
    </source>
</evidence>
<accession>A0A067S664</accession>
<organism evidence="2 3">
    <name type="scientific">Galerina marginata (strain CBS 339.88)</name>
    <dbReference type="NCBI Taxonomy" id="685588"/>
    <lineage>
        <taxon>Eukaryota</taxon>
        <taxon>Fungi</taxon>
        <taxon>Dikarya</taxon>
        <taxon>Basidiomycota</taxon>
        <taxon>Agaricomycotina</taxon>
        <taxon>Agaricomycetes</taxon>
        <taxon>Agaricomycetidae</taxon>
        <taxon>Agaricales</taxon>
        <taxon>Agaricineae</taxon>
        <taxon>Strophariaceae</taxon>
        <taxon>Galerina</taxon>
    </lineage>
</organism>
<proteinExistence type="predicted"/>
<name>A0A067S664_GALM3</name>
<sequence length="207" mass="21743">MLVDDARNFLKSEKWYADSGIPFRLGCILHGVLGSCKLPLTPSLTGLTGQLQLDIYVVSLIASWVSDNRLTALLGRMPAVRVAAGGRRPLVLRSVPTPPTSTTQASSSLWTLSSSITSSTLSLLSVSQPSSVSAFGSGAGAISPSIPRTYLGSPPTASASASSSTTKVSFALTQHQQHIKPKTPLTRAQARARPPTKESQESQERGG</sequence>
<dbReference type="EMBL" id="KL142424">
    <property type="protein sequence ID" value="KDR66345.1"/>
    <property type="molecule type" value="Genomic_DNA"/>
</dbReference>
<keyword evidence="3" id="KW-1185">Reference proteome</keyword>
<gene>
    <name evidence="2" type="ORF">GALMADRAFT_232573</name>
</gene>
<dbReference type="AlphaFoldDB" id="A0A067S664"/>
<feature type="compositionally biased region" description="Low complexity" evidence="1">
    <location>
        <begin position="152"/>
        <end position="166"/>
    </location>
</feature>
<dbReference type="OrthoDB" id="10251412at2759"/>
<dbReference type="HOGENOM" id="CLU_1326462_0_0_1"/>
<protein>
    <submittedName>
        <fullName evidence="2">Uncharacterized protein</fullName>
    </submittedName>
</protein>